<dbReference type="STRING" id="86166.TAGGR_2117"/>
<dbReference type="Pfam" id="PF04055">
    <property type="entry name" value="Radical_SAM"/>
    <property type="match status" value="1"/>
</dbReference>
<dbReference type="GO" id="GO:1904047">
    <property type="term" value="F:S-adenosyl-L-methionine binding"/>
    <property type="evidence" value="ECO:0007669"/>
    <property type="project" value="UniProtKB-UniRule"/>
</dbReference>
<dbReference type="CDD" id="cd01335">
    <property type="entry name" value="Radical_SAM"/>
    <property type="match status" value="1"/>
</dbReference>
<comment type="caution">
    <text evidence="8">Lacks conserved residue(s) required for the propagation of feature annotation.</text>
</comment>
<evidence type="ECO:0000256" key="4">
    <source>
        <dbReference type="ARBA" id="ARBA00022842"/>
    </source>
</evidence>
<evidence type="ECO:0000256" key="3">
    <source>
        <dbReference type="ARBA" id="ARBA00022723"/>
    </source>
</evidence>
<sequence length="208" mass="23918">MKVCEIFSSIQGESSLAGIPMIFVRLTGCNLRCAYCDTKYAYYEGEELSIDEILKKVRSFPFKYVEITGGEPLLQDEVHELMNELVKTHRVLIETNGSISIEKVNPEVKVIMDIKTPGSGMSERNYIENLRFLKETDEVKFVLTSRTDYEWAKDFIKKHEIKTSEILFSPAYGILEPKELAKWIINDALPVRLNLQIHKYIFGDIRGA</sequence>
<dbReference type="GO" id="GO:0008616">
    <property type="term" value="P:tRNA queuosine(34) biosynthetic process"/>
    <property type="evidence" value="ECO:0007669"/>
    <property type="project" value="UniProtKB-UniRule"/>
</dbReference>
<comment type="catalytic activity">
    <reaction evidence="8">
        <text>6-carboxy-5,6,7,8-tetrahydropterin + H(+) = 7-carboxy-7-carbaguanine + NH4(+)</text>
        <dbReference type="Rhea" id="RHEA:27974"/>
        <dbReference type="ChEBI" id="CHEBI:15378"/>
        <dbReference type="ChEBI" id="CHEBI:28938"/>
        <dbReference type="ChEBI" id="CHEBI:61032"/>
        <dbReference type="ChEBI" id="CHEBI:61036"/>
        <dbReference type="EC" id="4.3.99.3"/>
    </reaction>
</comment>
<comment type="cofactor">
    <cofactor evidence="8">
        <name>Mg(2+)</name>
        <dbReference type="ChEBI" id="CHEBI:18420"/>
    </cofactor>
</comment>
<organism evidence="10 11">
    <name type="scientific">Thermodesulfovibrio aggregans</name>
    <dbReference type="NCBI Taxonomy" id="86166"/>
    <lineage>
        <taxon>Bacteria</taxon>
        <taxon>Pseudomonadati</taxon>
        <taxon>Nitrospirota</taxon>
        <taxon>Thermodesulfovibrionia</taxon>
        <taxon>Thermodesulfovibrionales</taxon>
        <taxon>Thermodesulfovibrionaceae</taxon>
        <taxon>Thermodesulfovibrio</taxon>
    </lineage>
</organism>
<comment type="subunit">
    <text evidence="8">Homodimer.</text>
</comment>
<evidence type="ECO:0000256" key="6">
    <source>
        <dbReference type="ARBA" id="ARBA00023014"/>
    </source>
</evidence>
<evidence type="ECO:0000256" key="8">
    <source>
        <dbReference type="HAMAP-Rule" id="MF_00917"/>
    </source>
</evidence>
<keyword evidence="1 8" id="KW-0004">4Fe-4S</keyword>
<dbReference type="EMBL" id="BCNO01000002">
    <property type="protein sequence ID" value="GAQ95229.1"/>
    <property type="molecule type" value="Genomic_DNA"/>
</dbReference>
<evidence type="ECO:0000256" key="2">
    <source>
        <dbReference type="ARBA" id="ARBA00022691"/>
    </source>
</evidence>
<evidence type="ECO:0000313" key="10">
    <source>
        <dbReference type="EMBL" id="GAQ95229.1"/>
    </source>
</evidence>
<keyword evidence="5 8" id="KW-0408">Iron</keyword>
<keyword evidence="7 8" id="KW-0456">Lyase</keyword>
<keyword evidence="3 8" id="KW-0479">Metal-binding</keyword>
<feature type="binding site" evidence="8">
    <location>
        <position position="68"/>
    </location>
    <ligand>
        <name>substrate</name>
    </ligand>
</feature>
<feature type="binding site" evidence="8">
    <location>
        <position position="33"/>
    </location>
    <ligand>
        <name>[4Fe-4S] cluster</name>
        <dbReference type="ChEBI" id="CHEBI:49883"/>
        <note>4Fe-4S-S-AdoMet</note>
    </ligand>
</feature>
<comment type="cofactor">
    <cofactor evidence="8">
        <name>[4Fe-4S] cluster</name>
        <dbReference type="ChEBI" id="CHEBI:49883"/>
    </cofactor>
    <text evidence="8">Binds 1 [4Fe-4S] cluster. The cluster is coordinated with 3 cysteines and an exchangeable S-adenosyl-L-methionine.</text>
</comment>
<evidence type="ECO:0000313" key="11">
    <source>
        <dbReference type="Proteomes" id="UP000054976"/>
    </source>
</evidence>
<dbReference type="OrthoDB" id="9792276at2"/>
<dbReference type="GO" id="GO:0000287">
    <property type="term" value="F:magnesium ion binding"/>
    <property type="evidence" value="ECO:0007669"/>
    <property type="project" value="UniProtKB-UniRule"/>
</dbReference>
<dbReference type="InterPro" id="IPR058240">
    <property type="entry name" value="rSAM_sf"/>
</dbReference>
<dbReference type="Gene3D" id="3.20.20.70">
    <property type="entry name" value="Aldolase class I"/>
    <property type="match status" value="1"/>
</dbReference>
<gene>
    <name evidence="8" type="primary">queE</name>
    <name evidence="10" type="ORF">TAGGR_2117</name>
</gene>
<keyword evidence="11" id="KW-1185">Reference proteome</keyword>
<feature type="binding site" evidence="8">
    <location>
        <position position="36"/>
    </location>
    <ligand>
        <name>[4Fe-4S] cluster</name>
        <dbReference type="ChEBI" id="CHEBI:49883"/>
        <note>4Fe-4S-S-AdoMet</note>
    </ligand>
</feature>
<reference evidence="11" key="1">
    <citation type="submission" date="2016-01" db="EMBL/GenBank/DDBJ databases">
        <title>Draft genome sequence of Thermodesulfovibrio aggregans strain TGE-P1.</title>
        <authorList>
            <person name="Sekiguchi Y."/>
            <person name="Ohashi A."/>
            <person name="Matsuura N."/>
            <person name="Tourlousse M.D."/>
        </authorList>
    </citation>
    <scope>NUCLEOTIDE SEQUENCE [LARGE SCALE GENOMIC DNA]</scope>
    <source>
        <strain evidence="11">TGE-P1</strain>
    </source>
</reference>
<dbReference type="UniPathway" id="UPA00391"/>
<evidence type="ECO:0000256" key="5">
    <source>
        <dbReference type="ARBA" id="ARBA00023004"/>
    </source>
</evidence>
<keyword evidence="8" id="KW-0671">Queuosine biosynthesis</keyword>
<keyword evidence="2 8" id="KW-0949">S-adenosyl-L-methionine</keyword>
<comment type="function">
    <text evidence="8">Catalyzes the complex heterocyclic radical-mediated conversion of 6-carboxy-5,6,7,8-tetrahydropterin (CPH4) to 7-carboxy-7-deazaguanine (CDG), a step common to the biosynthetic pathways of all 7-deazapurine-containing compounds.</text>
</comment>
<dbReference type="PANTHER" id="PTHR42836">
    <property type="entry name" value="7-CARBOXY-7-DEAZAGUANINE SYNTHASE"/>
    <property type="match status" value="1"/>
</dbReference>
<comment type="similarity">
    <text evidence="8">Belongs to the radical SAM superfamily. 7-carboxy-7-deazaguanine synthase family.</text>
</comment>
<dbReference type="GO" id="GO:0016840">
    <property type="term" value="F:carbon-nitrogen lyase activity"/>
    <property type="evidence" value="ECO:0007669"/>
    <property type="project" value="UniProtKB-UniRule"/>
</dbReference>
<dbReference type="RefSeq" id="WP_059176676.1">
    <property type="nucleotide sequence ID" value="NZ_BCNO01000002.1"/>
</dbReference>
<dbReference type="PANTHER" id="PTHR42836:SF1">
    <property type="entry name" value="7-CARBOXY-7-DEAZAGUANINE SYNTHASE"/>
    <property type="match status" value="1"/>
</dbReference>
<dbReference type="InterPro" id="IPR013785">
    <property type="entry name" value="Aldolase_TIM"/>
</dbReference>
<feature type="binding site" evidence="8">
    <location>
        <begin position="10"/>
        <end position="12"/>
    </location>
    <ligand>
        <name>substrate</name>
    </ligand>
</feature>
<comment type="caution">
    <text evidence="10">The sequence shown here is derived from an EMBL/GenBank/DDBJ whole genome shotgun (WGS) entry which is preliminary data.</text>
</comment>
<feature type="binding site" evidence="8">
    <location>
        <position position="25"/>
    </location>
    <ligand>
        <name>substrate</name>
    </ligand>
</feature>
<dbReference type="EC" id="4.3.99.3" evidence="8"/>
<dbReference type="InterPro" id="IPR007197">
    <property type="entry name" value="rSAM"/>
</dbReference>
<feature type="domain" description="Radical SAM core" evidence="9">
    <location>
        <begin position="16"/>
        <end position="204"/>
    </location>
</feature>
<dbReference type="GO" id="GO:0051539">
    <property type="term" value="F:4 iron, 4 sulfur cluster binding"/>
    <property type="evidence" value="ECO:0007669"/>
    <property type="project" value="UniProtKB-UniRule"/>
</dbReference>
<name>A0A0U9HWN4_9BACT</name>
<dbReference type="PIRSF" id="PIRSF000370">
    <property type="entry name" value="QueE"/>
    <property type="match status" value="1"/>
</dbReference>
<keyword evidence="6 8" id="KW-0411">Iron-sulfur</keyword>
<dbReference type="SFLD" id="SFLDS00029">
    <property type="entry name" value="Radical_SAM"/>
    <property type="match status" value="1"/>
</dbReference>
<feature type="binding site" evidence="8">
    <location>
        <begin position="35"/>
        <end position="37"/>
    </location>
    <ligand>
        <name>S-adenosyl-L-methionine</name>
        <dbReference type="ChEBI" id="CHEBI:59789"/>
    </ligand>
</feature>
<evidence type="ECO:0000259" key="9">
    <source>
        <dbReference type="PROSITE" id="PS51918"/>
    </source>
</evidence>
<accession>A0A0U9HWN4</accession>
<proteinExistence type="inferred from homology"/>
<dbReference type="AlphaFoldDB" id="A0A0U9HWN4"/>
<keyword evidence="4 8" id="KW-0460">Magnesium</keyword>
<dbReference type="Proteomes" id="UP000054976">
    <property type="component" value="Unassembled WGS sequence"/>
</dbReference>
<protein>
    <recommendedName>
        <fullName evidence="8">7-carboxy-7-deazaguanine synthase</fullName>
        <shortName evidence="8">CDG synthase</shortName>
        <ecNumber evidence="8">4.3.99.3</ecNumber>
    </recommendedName>
    <alternativeName>
        <fullName evidence="8">Queuosine biosynthesis protein QueE</fullName>
    </alternativeName>
</protein>
<evidence type="ECO:0000256" key="1">
    <source>
        <dbReference type="ARBA" id="ARBA00022485"/>
    </source>
</evidence>
<comment type="pathway">
    <text evidence="8">Purine metabolism; 7-cyano-7-deazaguanine biosynthesis.</text>
</comment>
<dbReference type="HAMAP" id="MF_00917">
    <property type="entry name" value="QueE"/>
    <property type="match status" value="1"/>
</dbReference>
<comment type="cofactor">
    <cofactor evidence="8">
        <name>S-adenosyl-L-methionine</name>
        <dbReference type="ChEBI" id="CHEBI:59789"/>
    </cofactor>
    <text evidence="8">Binds 1 S-adenosyl-L-methionine per subunit.</text>
</comment>
<dbReference type="SUPFAM" id="SSF102114">
    <property type="entry name" value="Radical SAM enzymes"/>
    <property type="match status" value="1"/>
</dbReference>
<feature type="binding site" evidence="8">
    <location>
        <position position="70"/>
    </location>
    <ligand>
        <name>S-adenosyl-L-methionine</name>
        <dbReference type="ChEBI" id="CHEBI:59789"/>
    </ligand>
</feature>
<dbReference type="PROSITE" id="PS51918">
    <property type="entry name" value="RADICAL_SAM"/>
    <property type="match status" value="1"/>
</dbReference>
<dbReference type="InterPro" id="IPR024924">
    <property type="entry name" value="7-CO-7-deazaguanine_synth-like"/>
</dbReference>
<feature type="binding site" evidence="8">
    <location>
        <position position="29"/>
    </location>
    <ligand>
        <name>[4Fe-4S] cluster</name>
        <dbReference type="ChEBI" id="CHEBI:49883"/>
        <note>4Fe-4S-S-AdoMet</note>
    </ligand>
</feature>
<feature type="binding site" evidence="8">
    <location>
        <position position="38"/>
    </location>
    <ligand>
        <name>Mg(2+)</name>
        <dbReference type="ChEBI" id="CHEBI:18420"/>
    </ligand>
</feature>
<evidence type="ECO:0000256" key="7">
    <source>
        <dbReference type="ARBA" id="ARBA00023239"/>
    </source>
</evidence>